<evidence type="ECO:0000256" key="1">
    <source>
        <dbReference type="ARBA" id="ARBA00022553"/>
    </source>
</evidence>
<dbReference type="AlphaFoldDB" id="A0A1B9BE47"/>
<reference evidence="8" key="4">
    <citation type="submission" date="2023-10" db="EMBL/GenBank/DDBJ databases">
        <title>Whole Genome based description of the genera Actinobaculum and Actinotignum reveals a complex phylogenetic relationship within the species included in the genus Actinotignum.</title>
        <authorList>
            <person name="Jensen C.S."/>
            <person name="Dargis R."/>
            <person name="Kemp M."/>
            <person name="Christensen J.J."/>
        </authorList>
    </citation>
    <scope>NUCLEOTIDE SEQUENCE</scope>
    <source>
        <strain evidence="8">Actinobaculum_suis_CCUG19206T</strain>
    </source>
</reference>
<keyword evidence="3 9" id="KW-0238">DNA-binding</keyword>
<reference evidence="9" key="2">
    <citation type="submission" date="2016-10" db="EMBL/GenBank/DDBJ databases">
        <authorList>
            <person name="Varghese N."/>
            <person name="Submissions S."/>
        </authorList>
    </citation>
    <scope>NUCLEOTIDE SEQUENCE</scope>
    <source>
        <strain evidence="9">DSM 20639</strain>
    </source>
</reference>
<dbReference type="EMBL" id="JAWNFU010000001">
    <property type="protein sequence ID" value="MDY5152732.1"/>
    <property type="molecule type" value="Genomic_DNA"/>
</dbReference>
<dbReference type="InterPro" id="IPR058245">
    <property type="entry name" value="NreC/VraR/RcsB-like_REC"/>
</dbReference>
<sequence length="237" mass="25409">MKVIVADDSALFREGLVGILERRKHEVCAQVASAPELLATVAETPVDVIITDVRMPPNMTDDGLRAAVEIRRAHPSIGIVVLSQYVAPAYARELFDPSGFRNAGGFGNTGGVATSGEEPTGGLAYLLKDRVARVADFMRSLDVVAAGGVVVDPEVAGELMRGSRSRLAEMTEREMEILALMAEGLSNSQMAEKLYLSGATISKHVASIFQKLGMEPGEENRRVRAVLAYLTDHGATR</sequence>
<proteinExistence type="predicted"/>
<evidence type="ECO:0000313" key="12">
    <source>
        <dbReference type="Proteomes" id="UP000269974"/>
    </source>
</evidence>
<dbReference type="Pfam" id="PF00072">
    <property type="entry name" value="Response_reg"/>
    <property type="match status" value="1"/>
</dbReference>
<gene>
    <name evidence="10" type="primary">yfiK_1</name>
    <name evidence="10" type="ORF">NCTC10327_00036</name>
    <name evidence="8" type="ORF">R6G71_01510</name>
    <name evidence="9" type="ORF">SAMN05421878_10230</name>
</gene>
<dbReference type="OrthoDB" id="9808843at2"/>
<dbReference type="SMART" id="SM00421">
    <property type="entry name" value="HTH_LUXR"/>
    <property type="match status" value="1"/>
</dbReference>
<dbReference type="EMBL" id="FNAU01000002">
    <property type="protein sequence ID" value="SDE08599.1"/>
    <property type="molecule type" value="Genomic_DNA"/>
</dbReference>
<feature type="domain" description="Response regulatory" evidence="7">
    <location>
        <begin position="2"/>
        <end position="127"/>
    </location>
</feature>
<dbReference type="Gene3D" id="3.40.50.2300">
    <property type="match status" value="1"/>
</dbReference>
<organism evidence="10 12">
    <name type="scientific">Actinobaculum suis</name>
    <dbReference type="NCBI Taxonomy" id="1657"/>
    <lineage>
        <taxon>Bacteria</taxon>
        <taxon>Bacillati</taxon>
        <taxon>Actinomycetota</taxon>
        <taxon>Actinomycetes</taxon>
        <taxon>Actinomycetales</taxon>
        <taxon>Actinomycetaceae</taxon>
        <taxon>Actinobaculum</taxon>
    </lineage>
</organism>
<dbReference type="InterPro" id="IPR016032">
    <property type="entry name" value="Sig_transdc_resp-reg_C-effctor"/>
</dbReference>
<dbReference type="GO" id="GO:0006355">
    <property type="term" value="P:regulation of DNA-templated transcription"/>
    <property type="evidence" value="ECO:0007669"/>
    <property type="project" value="InterPro"/>
</dbReference>
<evidence type="ECO:0000313" key="8">
    <source>
        <dbReference type="EMBL" id="MDY5152732.1"/>
    </source>
</evidence>
<dbReference type="SUPFAM" id="SSF52172">
    <property type="entry name" value="CheY-like"/>
    <property type="match status" value="1"/>
</dbReference>
<dbReference type="PANTHER" id="PTHR43214">
    <property type="entry name" value="TWO-COMPONENT RESPONSE REGULATOR"/>
    <property type="match status" value="1"/>
</dbReference>
<keyword evidence="2" id="KW-0805">Transcription regulation</keyword>
<dbReference type="Proteomes" id="UP001273799">
    <property type="component" value="Unassembled WGS sequence"/>
</dbReference>
<evidence type="ECO:0000259" key="7">
    <source>
        <dbReference type="PROSITE" id="PS50110"/>
    </source>
</evidence>
<dbReference type="InterPro" id="IPR001789">
    <property type="entry name" value="Sig_transdc_resp-reg_receiver"/>
</dbReference>
<evidence type="ECO:0000313" key="10">
    <source>
        <dbReference type="EMBL" id="VDG75308.1"/>
    </source>
</evidence>
<dbReference type="GO" id="GO:0003677">
    <property type="term" value="F:DNA binding"/>
    <property type="evidence" value="ECO:0007669"/>
    <property type="project" value="UniProtKB-KW"/>
</dbReference>
<keyword evidence="11" id="KW-1185">Reference proteome</keyword>
<dbReference type="InterPro" id="IPR000792">
    <property type="entry name" value="Tscrpt_reg_LuxR_C"/>
</dbReference>
<dbReference type="PANTHER" id="PTHR43214:SF24">
    <property type="entry name" value="TRANSCRIPTIONAL REGULATORY PROTEIN NARL-RELATED"/>
    <property type="match status" value="1"/>
</dbReference>
<dbReference type="PRINTS" id="PR00038">
    <property type="entry name" value="HTHLUXR"/>
</dbReference>
<feature type="domain" description="HTH luxR-type" evidence="6">
    <location>
        <begin position="163"/>
        <end position="232"/>
    </location>
</feature>
<dbReference type="PROSITE" id="PS50110">
    <property type="entry name" value="RESPONSE_REGULATORY"/>
    <property type="match status" value="1"/>
</dbReference>
<dbReference type="PROSITE" id="PS50043">
    <property type="entry name" value="HTH_LUXR_2"/>
    <property type="match status" value="1"/>
</dbReference>
<dbReference type="InterPro" id="IPR039420">
    <property type="entry name" value="WalR-like"/>
</dbReference>
<dbReference type="RefSeq" id="WP_065414677.1">
    <property type="nucleotide sequence ID" value="NZ_FNAU01000002.1"/>
</dbReference>
<dbReference type="Pfam" id="PF00196">
    <property type="entry name" value="GerE"/>
    <property type="match status" value="1"/>
</dbReference>
<keyword evidence="1 5" id="KW-0597">Phosphoprotein</keyword>
<keyword evidence="4" id="KW-0804">Transcription</keyword>
<reference evidence="10 12" key="3">
    <citation type="submission" date="2018-11" db="EMBL/GenBank/DDBJ databases">
        <authorList>
            <consortium name="Pathogen Informatics"/>
        </authorList>
    </citation>
    <scope>NUCLEOTIDE SEQUENCE [LARGE SCALE GENOMIC DNA]</scope>
    <source>
        <strain evidence="10 12">NCTC10327</strain>
    </source>
</reference>
<dbReference type="InterPro" id="IPR011006">
    <property type="entry name" value="CheY-like_superfamily"/>
</dbReference>
<evidence type="ECO:0000313" key="9">
    <source>
        <dbReference type="EMBL" id="SDE08599.1"/>
    </source>
</evidence>
<dbReference type="CDD" id="cd17535">
    <property type="entry name" value="REC_NarL-like"/>
    <property type="match status" value="1"/>
</dbReference>
<protein>
    <submittedName>
        <fullName evidence="9">DNA-binding response regulator, NarL/FixJ family, contains REC and HTH domains</fullName>
    </submittedName>
    <submittedName>
        <fullName evidence="8">Response regulator transcription factor</fullName>
    </submittedName>
    <submittedName>
        <fullName evidence="10">Two-component response regulator YfiJ</fullName>
    </submittedName>
</protein>
<dbReference type="CDD" id="cd06170">
    <property type="entry name" value="LuxR_C_like"/>
    <property type="match status" value="1"/>
</dbReference>
<reference evidence="11" key="1">
    <citation type="submission" date="2016-10" db="EMBL/GenBank/DDBJ databases">
        <authorList>
            <person name="Varghese N."/>
        </authorList>
    </citation>
    <scope>NUCLEOTIDE SEQUENCE [LARGE SCALE GENOMIC DNA]</scope>
    <source>
        <strain evidence="11">DSM 20639</strain>
    </source>
</reference>
<evidence type="ECO:0000256" key="4">
    <source>
        <dbReference type="ARBA" id="ARBA00023163"/>
    </source>
</evidence>
<evidence type="ECO:0000256" key="2">
    <source>
        <dbReference type="ARBA" id="ARBA00023015"/>
    </source>
</evidence>
<dbReference type="Proteomes" id="UP000269974">
    <property type="component" value="Unassembled WGS sequence"/>
</dbReference>
<dbReference type="SUPFAM" id="SSF46894">
    <property type="entry name" value="C-terminal effector domain of the bipartite response regulators"/>
    <property type="match status" value="1"/>
</dbReference>
<dbReference type="GO" id="GO:0000160">
    <property type="term" value="P:phosphorelay signal transduction system"/>
    <property type="evidence" value="ECO:0007669"/>
    <property type="project" value="InterPro"/>
</dbReference>
<accession>A0A1B9BE47</accession>
<evidence type="ECO:0000259" key="6">
    <source>
        <dbReference type="PROSITE" id="PS50043"/>
    </source>
</evidence>
<dbReference type="SMART" id="SM00448">
    <property type="entry name" value="REC"/>
    <property type="match status" value="1"/>
</dbReference>
<evidence type="ECO:0000313" key="11">
    <source>
        <dbReference type="Proteomes" id="UP000182744"/>
    </source>
</evidence>
<dbReference type="Proteomes" id="UP000182744">
    <property type="component" value="Unassembled WGS sequence"/>
</dbReference>
<feature type="modified residue" description="4-aspartylphosphate" evidence="5">
    <location>
        <position position="52"/>
    </location>
</feature>
<evidence type="ECO:0000256" key="5">
    <source>
        <dbReference type="PROSITE-ProRule" id="PRU00169"/>
    </source>
</evidence>
<dbReference type="EMBL" id="UYIO01000001">
    <property type="protein sequence ID" value="VDG75308.1"/>
    <property type="molecule type" value="Genomic_DNA"/>
</dbReference>
<evidence type="ECO:0000256" key="3">
    <source>
        <dbReference type="ARBA" id="ARBA00023125"/>
    </source>
</evidence>
<name>A0A1B9BE47_9ACTO</name>